<keyword evidence="13" id="KW-0808">Transferase</keyword>
<keyword evidence="5" id="KW-0479">Metal-binding</keyword>
<evidence type="ECO:0000313" key="18">
    <source>
        <dbReference type="Proteomes" id="UP000467840"/>
    </source>
</evidence>
<evidence type="ECO:0000256" key="8">
    <source>
        <dbReference type="ARBA" id="ARBA00022801"/>
    </source>
</evidence>
<evidence type="ECO:0000256" key="5">
    <source>
        <dbReference type="ARBA" id="ARBA00022723"/>
    </source>
</evidence>
<organism evidence="17 18">
    <name type="scientific">Hevea brasiliensis</name>
    <name type="common">Para rubber tree</name>
    <name type="synonym">Siphonia brasiliensis</name>
    <dbReference type="NCBI Taxonomy" id="3981"/>
    <lineage>
        <taxon>Eukaryota</taxon>
        <taxon>Viridiplantae</taxon>
        <taxon>Streptophyta</taxon>
        <taxon>Embryophyta</taxon>
        <taxon>Tracheophyta</taxon>
        <taxon>Spermatophyta</taxon>
        <taxon>Magnoliopsida</taxon>
        <taxon>eudicotyledons</taxon>
        <taxon>Gunneridae</taxon>
        <taxon>Pentapetalae</taxon>
        <taxon>rosids</taxon>
        <taxon>fabids</taxon>
        <taxon>Malpighiales</taxon>
        <taxon>Euphorbiaceae</taxon>
        <taxon>Crotonoideae</taxon>
        <taxon>Micrandreae</taxon>
        <taxon>Hevea</taxon>
    </lineage>
</organism>
<keyword evidence="13" id="KW-0239">DNA-directed DNA polymerase</keyword>
<evidence type="ECO:0000256" key="3">
    <source>
        <dbReference type="ARBA" id="ARBA00022670"/>
    </source>
</evidence>
<name>A0A6A6N3B2_HEVBR</name>
<keyword evidence="8" id="KW-0378">Hydrolase</keyword>
<evidence type="ECO:0000256" key="12">
    <source>
        <dbReference type="ARBA" id="ARBA00022918"/>
    </source>
</evidence>
<proteinExistence type="predicted"/>
<dbReference type="InterPro" id="IPR039537">
    <property type="entry name" value="Retrotran_Ty1/copia-like"/>
</dbReference>
<dbReference type="AlphaFoldDB" id="A0A6A6N3B2"/>
<comment type="function">
    <text evidence="1">The aspartyl protease (PR) mediates the proteolytic cleavages of the Gag and Gag-Pol polyproteins after assembly of the VLP.</text>
</comment>
<keyword evidence="18" id="KW-1185">Reference proteome</keyword>
<feature type="domain" description="Integrase catalytic" evidence="16">
    <location>
        <begin position="58"/>
        <end position="144"/>
    </location>
</feature>
<dbReference type="Proteomes" id="UP000467840">
    <property type="component" value="Chromosome 10"/>
</dbReference>
<dbReference type="GO" id="GO:0046872">
    <property type="term" value="F:metal ion binding"/>
    <property type="evidence" value="ECO:0007669"/>
    <property type="project" value="UniProtKB-KW"/>
</dbReference>
<dbReference type="PANTHER" id="PTHR42648">
    <property type="entry name" value="TRANSPOSASE, PUTATIVE-RELATED"/>
    <property type="match status" value="1"/>
</dbReference>
<dbReference type="InterPro" id="IPR001584">
    <property type="entry name" value="Integrase_cat-core"/>
</dbReference>
<dbReference type="InterPro" id="IPR036397">
    <property type="entry name" value="RNaseH_sf"/>
</dbReference>
<keyword evidence="13" id="KW-0548">Nucleotidyltransferase</keyword>
<dbReference type="PANTHER" id="PTHR42648:SF11">
    <property type="entry name" value="TRANSPOSON TY4-P GAG-POL POLYPROTEIN"/>
    <property type="match status" value="1"/>
</dbReference>
<keyword evidence="15" id="KW-0233">DNA recombination</keyword>
<evidence type="ECO:0000256" key="10">
    <source>
        <dbReference type="ARBA" id="ARBA00022842"/>
    </source>
</evidence>
<accession>A0A6A6N3B2</accession>
<keyword evidence="4" id="KW-0540">Nuclease</keyword>
<evidence type="ECO:0000256" key="7">
    <source>
        <dbReference type="ARBA" id="ARBA00022759"/>
    </source>
</evidence>
<evidence type="ECO:0000259" key="16">
    <source>
        <dbReference type="PROSITE" id="PS50994"/>
    </source>
</evidence>
<keyword evidence="10" id="KW-0460">Magnesium</keyword>
<evidence type="ECO:0000256" key="9">
    <source>
        <dbReference type="ARBA" id="ARBA00022840"/>
    </source>
</evidence>
<evidence type="ECO:0000313" key="17">
    <source>
        <dbReference type="EMBL" id="KAF2320611.1"/>
    </source>
</evidence>
<dbReference type="GO" id="GO:0015074">
    <property type="term" value="P:DNA integration"/>
    <property type="evidence" value="ECO:0007669"/>
    <property type="project" value="UniProtKB-KW"/>
</dbReference>
<evidence type="ECO:0000256" key="15">
    <source>
        <dbReference type="ARBA" id="ARBA00023172"/>
    </source>
</evidence>
<evidence type="ECO:0000256" key="4">
    <source>
        <dbReference type="ARBA" id="ARBA00022722"/>
    </source>
</evidence>
<dbReference type="InterPro" id="IPR054722">
    <property type="entry name" value="PolX-like_BBD"/>
</dbReference>
<keyword evidence="7" id="KW-0255">Endonuclease</keyword>
<protein>
    <recommendedName>
        <fullName evidence="16">Integrase catalytic domain-containing protein</fullName>
    </recommendedName>
</protein>
<dbReference type="EMBL" id="JAAGAX010000003">
    <property type="protein sequence ID" value="KAF2320611.1"/>
    <property type="molecule type" value="Genomic_DNA"/>
</dbReference>
<dbReference type="Gene3D" id="3.30.420.10">
    <property type="entry name" value="Ribonuclease H-like superfamily/Ribonuclease H"/>
    <property type="match status" value="1"/>
</dbReference>
<comment type="caution">
    <text evidence="17">The sequence shown here is derived from an EMBL/GenBank/DDBJ whole genome shotgun (WGS) entry which is preliminary data.</text>
</comment>
<evidence type="ECO:0000256" key="2">
    <source>
        <dbReference type="ARBA" id="ARBA00022612"/>
    </source>
</evidence>
<keyword evidence="9" id="KW-0067">ATP-binding</keyword>
<keyword evidence="12" id="KW-0695">RNA-directed DNA polymerase</keyword>
<keyword evidence="6" id="KW-0547">Nucleotide-binding</keyword>
<keyword evidence="2" id="KW-1188">Viral release from host cell</keyword>
<keyword evidence="3" id="KW-0645">Protease</keyword>
<dbReference type="SUPFAM" id="SSF53098">
    <property type="entry name" value="Ribonuclease H-like"/>
    <property type="match status" value="1"/>
</dbReference>
<dbReference type="GO" id="GO:0005524">
    <property type="term" value="F:ATP binding"/>
    <property type="evidence" value="ECO:0007669"/>
    <property type="project" value="UniProtKB-KW"/>
</dbReference>
<dbReference type="Pfam" id="PF00665">
    <property type="entry name" value="rve"/>
    <property type="match status" value="1"/>
</dbReference>
<dbReference type="PROSITE" id="PS50994">
    <property type="entry name" value="INTEGRASE"/>
    <property type="match status" value="1"/>
</dbReference>
<evidence type="ECO:0000256" key="14">
    <source>
        <dbReference type="ARBA" id="ARBA00023113"/>
    </source>
</evidence>
<evidence type="ECO:0000256" key="1">
    <source>
        <dbReference type="ARBA" id="ARBA00002180"/>
    </source>
</evidence>
<keyword evidence="14" id="KW-0917">Virion maturation</keyword>
<dbReference type="GO" id="GO:0003964">
    <property type="term" value="F:RNA-directed DNA polymerase activity"/>
    <property type="evidence" value="ECO:0007669"/>
    <property type="project" value="UniProtKB-KW"/>
</dbReference>
<evidence type="ECO:0000256" key="6">
    <source>
        <dbReference type="ARBA" id="ARBA00022741"/>
    </source>
</evidence>
<evidence type="ECO:0000256" key="11">
    <source>
        <dbReference type="ARBA" id="ARBA00022908"/>
    </source>
</evidence>
<dbReference type="Pfam" id="PF22936">
    <property type="entry name" value="Pol_BBD"/>
    <property type="match status" value="1"/>
</dbReference>
<dbReference type="InterPro" id="IPR012337">
    <property type="entry name" value="RNaseH-like_sf"/>
</dbReference>
<dbReference type="GO" id="GO:0004519">
    <property type="term" value="F:endonuclease activity"/>
    <property type="evidence" value="ECO:0007669"/>
    <property type="project" value="UniProtKB-KW"/>
</dbReference>
<dbReference type="GO" id="GO:0003887">
    <property type="term" value="F:DNA-directed DNA polymerase activity"/>
    <property type="evidence" value="ECO:0007669"/>
    <property type="project" value="UniProtKB-KW"/>
</dbReference>
<dbReference type="GO" id="GO:0006310">
    <property type="term" value="P:DNA recombination"/>
    <property type="evidence" value="ECO:0007669"/>
    <property type="project" value="UniProtKB-KW"/>
</dbReference>
<evidence type="ECO:0000256" key="13">
    <source>
        <dbReference type="ARBA" id="ARBA00022932"/>
    </source>
</evidence>
<sequence length="144" mass="16556">MHHKEERVIVIANNLAYLVAKGVVKISMDDKSMVKLNDVFHVPGLKRNLVSVSQITNSGKSSMLELVHTDLMGPTKTPSYSGYRYVMVLVDDFSRYTWVKFLKEKSEALSKFAEFRDAVEKEFGKKIKYLWSDNGGEYMSKDFF</sequence>
<dbReference type="GO" id="GO:0006508">
    <property type="term" value="P:proteolysis"/>
    <property type="evidence" value="ECO:0007669"/>
    <property type="project" value="UniProtKB-KW"/>
</dbReference>
<reference evidence="17 18" key="1">
    <citation type="journal article" date="2020" name="Mol. Plant">
        <title>The Chromosome-Based Rubber Tree Genome Provides New Insights into Spurge Genome Evolution and Rubber Biosynthesis.</title>
        <authorList>
            <person name="Liu J."/>
            <person name="Shi C."/>
            <person name="Shi C.C."/>
            <person name="Li W."/>
            <person name="Zhang Q.J."/>
            <person name="Zhang Y."/>
            <person name="Li K."/>
            <person name="Lu H.F."/>
            <person name="Shi C."/>
            <person name="Zhu S.T."/>
            <person name="Xiao Z.Y."/>
            <person name="Nan H."/>
            <person name="Yue Y."/>
            <person name="Zhu X.G."/>
            <person name="Wu Y."/>
            <person name="Hong X.N."/>
            <person name="Fan G.Y."/>
            <person name="Tong Y."/>
            <person name="Zhang D."/>
            <person name="Mao C.L."/>
            <person name="Liu Y.L."/>
            <person name="Hao S.J."/>
            <person name="Liu W.Q."/>
            <person name="Lv M.Q."/>
            <person name="Zhang H.B."/>
            <person name="Liu Y."/>
            <person name="Hu-Tang G.R."/>
            <person name="Wang J.P."/>
            <person name="Wang J.H."/>
            <person name="Sun Y.H."/>
            <person name="Ni S.B."/>
            <person name="Chen W.B."/>
            <person name="Zhang X.C."/>
            <person name="Jiao Y.N."/>
            <person name="Eichler E.E."/>
            <person name="Li G.H."/>
            <person name="Liu X."/>
            <person name="Gao L.Z."/>
        </authorList>
    </citation>
    <scope>NUCLEOTIDE SEQUENCE [LARGE SCALE GENOMIC DNA]</scope>
    <source>
        <strain evidence="18">cv. GT1</strain>
        <tissue evidence="17">Leaf</tissue>
    </source>
</reference>
<dbReference type="GO" id="GO:0003676">
    <property type="term" value="F:nucleic acid binding"/>
    <property type="evidence" value="ECO:0007669"/>
    <property type="project" value="InterPro"/>
</dbReference>
<gene>
    <name evidence="17" type="ORF">GH714_029011</name>
</gene>
<dbReference type="GO" id="GO:0008233">
    <property type="term" value="F:peptidase activity"/>
    <property type="evidence" value="ECO:0007669"/>
    <property type="project" value="UniProtKB-KW"/>
</dbReference>
<keyword evidence="11" id="KW-0229">DNA integration</keyword>